<proteinExistence type="predicted"/>
<dbReference type="InterPro" id="IPR036412">
    <property type="entry name" value="HAD-like_sf"/>
</dbReference>
<dbReference type="Gene3D" id="3.40.50.1000">
    <property type="entry name" value="HAD superfamily/HAD-like"/>
    <property type="match status" value="1"/>
</dbReference>
<dbReference type="EMBL" id="CP015584">
    <property type="protein sequence ID" value="APT59566.1"/>
    <property type="molecule type" value="Genomic_DNA"/>
</dbReference>
<dbReference type="InterPro" id="IPR023214">
    <property type="entry name" value="HAD_sf"/>
</dbReference>
<reference evidence="2 3" key="1">
    <citation type="submission" date="2016-05" db="EMBL/GenBank/DDBJ databases">
        <title>Complete Genome and Methylome Analysis of Psychrotrophic Bacterial Isolates from Antarctic Lake Untersee.</title>
        <authorList>
            <person name="Fomenkov A."/>
            <person name="Akimov V.N."/>
            <person name="Vasilyeva L.V."/>
            <person name="Andersen D."/>
            <person name="Vincze T."/>
            <person name="Roberts R.J."/>
        </authorList>
    </citation>
    <scope>NUCLEOTIDE SEQUENCE [LARGE SCALE GENOMIC DNA]</scope>
    <source>
        <strain evidence="2 3">U14-5</strain>
    </source>
</reference>
<dbReference type="SUPFAM" id="SSF56784">
    <property type="entry name" value="HAD-like"/>
    <property type="match status" value="1"/>
</dbReference>
<dbReference type="PANTHER" id="PTHR43344:SF21">
    <property type="entry name" value="POLYOL PHOSPHATE PHOSPHATASE PYP1"/>
    <property type="match status" value="1"/>
</dbReference>
<dbReference type="Proteomes" id="UP000185494">
    <property type="component" value="Chromosome 2"/>
</dbReference>
<dbReference type="Gene3D" id="3.90.1470.20">
    <property type="match status" value="1"/>
</dbReference>
<dbReference type="InterPro" id="IPR050582">
    <property type="entry name" value="HAD-like_SerB"/>
</dbReference>
<dbReference type="AlphaFoldDB" id="A0A1L7ALE0"/>
<sequence>MSAEFQVHIDFDGTISLRDTTDLLLERFADPAWLDVEADWLRGAIGSRECLRQQVALLRLTPEALDGFIATLRIDPGVPDFIAFCRKRGLPVTVLSDGLDRVVSGVLRRAGLGDIPVLANRLEQVGAEQWALRFPHARAECRAASGHCKCARFTGPAVVPGLLIGDGRSDFCAAGEAEFVFAKSRLIAHCEAEGIAHQPFHDFSELLPRFVAWLESRSHRPRGPEAQLGVPASGPRAWRERSLA</sequence>
<dbReference type="Pfam" id="PF12710">
    <property type="entry name" value="HAD"/>
    <property type="match status" value="1"/>
</dbReference>
<dbReference type="GO" id="GO:0006564">
    <property type="term" value="P:L-serine biosynthetic process"/>
    <property type="evidence" value="ECO:0007669"/>
    <property type="project" value="TreeGrafter"/>
</dbReference>
<protein>
    <recommendedName>
        <fullName evidence="4">2-hydroxy-3-keto-5-methylthiopentenyl-1-phosphate phosphatase</fullName>
    </recommendedName>
</protein>
<dbReference type="STRING" id="257708.RGI145_19670"/>
<feature type="region of interest" description="Disordered" evidence="1">
    <location>
        <begin position="221"/>
        <end position="244"/>
    </location>
</feature>
<dbReference type="PANTHER" id="PTHR43344">
    <property type="entry name" value="PHOSPHOSERINE PHOSPHATASE"/>
    <property type="match status" value="1"/>
</dbReference>
<dbReference type="NCBIfam" id="TIGR01488">
    <property type="entry name" value="HAD-SF-IB"/>
    <property type="match status" value="1"/>
</dbReference>
<dbReference type="GO" id="GO:0036424">
    <property type="term" value="F:L-phosphoserine phosphatase activity"/>
    <property type="evidence" value="ECO:0007669"/>
    <property type="project" value="TreeGrafter"/>
</dbReference>
<evidence type="ECO:0000313" key="3">
    <source>
        <dbReference type="Proteomes" id="UP000185494"/>
    </source>
</evidence>
<evidence type="ECO:0008006" key="4">
    <source>
        <dbReference type="Google" id="ProtNLM"/>
    </source>
</evidence>
<gene>
    <name evidence="2" type="ORF">RGI145_19670</name>
</gene>
<dbReference type="KEGG" id="rgi:RGI145_19670"/>
<evidence type="ECO:0000313" key="2">
    <source>
        <dbReference type="EMBL" id="APT59566.1"/>
    </source>
</evidence>
<dbReference type="GO" id="GO:0000287">
    <property type="term" value="F:magnesium ion binding"/>
    <property type="evidence" value="ECO:0007669"/>
    <property type="project" value="TreeGrafter"/>
</dbReference>
<dbReference type="GO" id="GO:0005737">
    <property type="term" value="C:cytoplasm"/>
    <property type="evidence" value="ECO:0007669"/>
    <property type="project" value="TreeGrafter"/>
</dbReference>
<dbReference type="RefSeq" id="WP_075800278.1">
    <property type="nucleotide sequence ID" value="NZ_CP015584.1"/>
</dbReference>
<evidence type="ECO:0000256" key="1">
    <source>
        <dbReference type="SAM" id="MobiDB-lite"/>
    </source>
</evidence>
<name>A0A1L7ALE0_9PROT</name>
<organism evidence="2 3">
    <name type="scientific">Roseomonas gilardii</name>
    <dbReference type="NCBI Taxonomy" id="257708"/>
    <lineage>
        <taxon>Bacteria</taxon>
        <taxon>Pseudomonadati</taxon>
        <taxon>Pseudomonadota</taxon>
        <taxon>Alphaproteobacteria</taxon>
        <taxon>Acetobacterales</taxon>
        <taxon>Roseomonadaceae</taxon>
        <taxon>Roseomonas</taxon>
    </lineage>
</organism>
<accession>A0A1L7ALE0</accession>